<protein>
    <recommendedName>
        <fullName evidence="6">HAT C-terminal dimerisation domain-containing protein</fullName>
    </recommendedName>
</protein>
<accession>A0ABP0WP91</accession>
<evidence type="ECO:0000256" key="2">
    <source>
        <dbReference type="ARBA" id="ARBA00022723"/>
    </source>
</evidence>
<keyword evidence="8" id="KW-1185">Reference proteome</keyword>
<evidence type="ECO:0000313" key="8">
    <source>
        <dbReference type="Proteomes" id="UP001497444"/>
    </source>
</evidence>
<dbReference type="InterPro" id="IPR012337">
    <property type="entry name" value="RNaseH-like_sf"/>
</dbReference>
<evidence type="ECO:0000313" key="7">
    <source>
        <dbReference type="EMBL" id="CAK9267976.1"/>
    </source>
</evidence>
<keyword evidence="5" id="KW-0539">Nucleus</keyword>
<comment type="subcellular location">
    <subcellularLocation>
        <location evidence="1">Nucleus</location>
    </subcellularLocation>
</comment>
<dbReference type="PANTHER" id="PTHR46481:SF10">
    <property type="entry name" value="ZINC FINGER BED DOMAIN-CONTAINING PROTEIN 39"/>
    <property type="match status" value="1"/>
</dbReference>
<evidence type="ECO:0000256" key="1">
    <source>
        <dbReference type="ARBA" id="ARBA00004123"/>
    </source>
</evidence>
<organism evidence="7 8">
    <name type="scientific">Sphagnum jensenii</name>
    <dbReference type="NCBI Taxonomy" id="128206"/>
    <lineage>
        <taxon>Eukaryota</taxon>
        <taxon>Viridiplantae</taxon>
        <taxon>Streptophyta</taxon>
        <taxon>Embryophyta</taxon>
        <taxon>Bryophyta</taxon>
        <taxon>Sphagnophytina</taxon>
        <taxon>Sphagnopsida</taxon>
        <taxon>Sphagnales</taxon>
        <taxon>Sphagnaceae</taxon>
        <taxon>Sphagnum</taxon>
    </lineage>
</organism>
<sequence length="329" mass="36547">MGLNMLLKLLNVVSDNGSDATAAVKHMFQLINATVGYEQMRPCNHVMESLAADRKTSLDLVSASITHLIKHCENGETTFKDTDQDLTMAGMKAKLQQYEKLLVQEPAIVAAYLNPQLLRPTNFTAMGQITALIRSQILRRYSNIVAVPTPQPDRVDTLFAAMFEQVQNVGDEIGDEVEKYLSLGIVTSSSFIDVMEWWTARKDVFPAHYQMAADYLGTPATSTPSKRVNSMAGREFTTVRQSLSSSVFIQTMCLRSWIDARVIKVPSNRAKVATDIEKALGDGATASVAAIFDQIAVEQDHWEDEVLDDGVVELMNSQFERFVLEAEIM</sequence>
<proteinExistence type="predicted"/>
<dbReference type="Proteomes" id="UP001497444">
    <property type="component" value="Chromosome 2"/>
</dbReference>
<evidence type="ECO:0000256" key="3">
    <source>
        <dbReference type="ARBA" id="ARBA00022771"/>
    </source>
</evidence>
<reference evidence="7 8" key="1">
    <citation type="submission" date="2024-02" db="EMBL/GenBank/DDBJ databases">
        <authorList>
            <consortium name="ELIXIR-Norway"/>
            <consortium name="Elixir Norway"/>
        </authorList>
    </citation>
    <scope>NUCLEOTIDE SEQUENCE [LARGE SCALE GENOMIC DNA]</scope>
</reference>
<dbReference type="PANTHER" id="PTHR46481">
    <property type="entry name" value="ZINC FINGER BED DOMAIN-CONTAINING PROTEIN 4"/>
    <property type="match status" value="1"/>
</dbReference>
<name>A0ABP0WP91_9BRYO</name>
<feature type="domain" description="HAT C-terminal dimerisation" evidence="6">
    <location>
        <begin position="176"/>
        <end position="258"/>
    </location>
</feature>
<keyword evidence="3" id="KW-0863">Zinc-finger</keyword>
<dbReference type="InterPro" id="IPR008906">
    <property type="entry name" value="HATC_C_dom"/>
</dbReference>
<dbReference type="SUPFAM" id="SSF53098">
    <property type="entry name" value="Ribonuclease H-like"/>
    <property type="match status" value="1"/>
</dbReference>
<dbReference type="InterPro" id="IPR052035">
    <property type="entry name" value="ZnF_BED_domain_contain"/>
</dbReference>
<evidence type="ECO:0000256" key="5">
    <source>
        <dbReference type="ARBA" id="ARBA00023242"/>
    </source>
</evidence>
<keyword evidence="4" id="KW-0862">Zinc</keyword>
<evidence type="ECO:0000259" key="6">
    <source>
        <dbReference type="Pfam" id="PF05699"/>
    </source>
</evidence>
<gene>
    <name evidence="7" type="ORF">CSSPJE1EN1_LOCUS13454</name>
</gene>
<evidence type="ECO:0000256" key="4">
    <source>
        <dbReference type="ARBA" id="ARBA00022833"/>
    </source>
</evidence>
<dbReference type="EMBL" id="OZ020097">
    <property type="protein sequence ID" value="CAK9267976.1"/>
    <property type="molecule type" value="Genomic_DNA"/>
</dbReference>
<keyword evidence="2" id="KW-0479">Metal-binding</keyword>
<dbReference type="Pfam" id="PF05699">
    <property type="entry name" value="Dimer_Tnp_hAT"/>
    <property type="match status" value="1"/>
</dbReference>